<comment type="caution">
    <text evidence="1">The sequence shown here is derived from an EMBL/GenBank/DDBJ whole genome shotgun (WGS) entry which is preliminary data.</text>
</comment>
<dbReference type="AlphaFoldDB" id="S7ZB63"/>
<name>S7ZB63_STRMT</name>
<dbReference type="Proteomes" id="UP000014970">
    <property type="component" value="Unassembled WGS sequence"/>
</dbReference>
<evidence type="ECO:0000313" key="1">
    <source>
        <dbReference type="EMBL" id="EPR97298.1"/>
    </source>
</evidence>
<protein>
    <submittedName>
        <fullName evidence="1">Uncharacterized protein</fullName>
    </submittedName>
</protein>
<evidence type="ECO:0000313" key="2">
    <source>
        <dbReference type="Proteomes" id="UP000014970"/>
    </source>
</evidence>
<proteinExistence type="predicted"/>
<dbReference type="EMBL" id="ATAA01000001">
    <property type="protein sequence ID" value="EPR97298.1"/>
    <property type="molecule type" value="Genomic_DNA"/>
</dbReference>
<accession>S7ZB63</accession>
<gene>
    <name evidence="1" type="ORF">M059_00110</name>
</gene>
<reference evidence="1 2" key="1">
    <citation type="submission" date="2013-06" db="EMBL/GenBank/DDBJ databases">
        <title>Genome sequencing of Streptococcus mitis strains.</title>
        <authorList>
            <person name="Ikryannikova L.N."/>
            <person name="Ilina E.N."/>
            <person name="Kostryukova E.S."/>
            <person name="Semashko T.A."/>
            <person name="Savinova T.A."/>
            <person name="Karpova I.Y."/>
            <person name="Larin A.K."/>
            <person name="Ischenko D.S."/>
            <person name="Dubovickaya V.A."/>
            <person name="Sidorenko S.V."/>
            <person name="Govorun V.M."/>
        </authorList>
    </citation>
    <scope>NUCLEOTIDE SEQUENCE [LARGE SCALE GENOMIC DNA]</scope>
    <source>
        <strain evidence="1 2">18/56</strain>
    </source>
</reference>
<organism evidence="1 2">
    <name type="scientific">Streptococcus mitis 18/56</name>
    <dbReference type="NCBI Taxonomy" id="1340485"/>
    <lineage>
        <taxon>Bacteria</taxon>
        <taxon>Bacillati</taxon>
        <taxon>Bacillota</taxon>
        <taxon>Bacilli</taxon>
        <taxon>Lactobacillales</taxon>
        <taxon>Streptococcaceae</taxon>
        <taxon>Streptococcus</taxon>
        <taxon>Streptococcus mitis group</taxon>
    </lineage>
</organism>
<sequence length="106" mass="12357">MATDKNRIMISLDDKNLEKLENLVEDARDRRGMRLTKSQVIELLLNTVDYFDDIMGAIYSKNNSINAIIFFTNRCNTSDIGVMKWLFILDKANYQVKFQLISTMLK</sequence>